<dbReference type="SUPFAM" id="SSF48208">
    <property type="entry name" value="Six-hairpin glycosidases"/>
    <property type="match status" value="1"/>
</dbReference>
<reference evidence="13" key="1">
    <citation type="submission" date="2020-07" db="EMBL/GenBank/DDBJ databases">
        <authorList>
            <person name="Wang J."/>
            <person name="He B."/>
            <person name="Sun X."/>
            <person name="Cao J."/>
            <person name="Wang Q."/>
        </authorList>
    </citation>
    <scope>NUCLEOTIDE SEQUENCE</scope>
</reference>
<organism evidence="13">
    <name type="scientific">Ruminococcus albus</name>
    <dbReference type="NCBI Taxonomy" id="1264"/>
    <lineage>
        <taxon>Bacteria</taxon>
        <taxon>Bacillati</taxon>
        <taxon>Bacillota</taxon>
        <taxon>Clostridia</taxon>
        <taxon>Eubacteriales</taxon>
        <taxon>Oscillospiraceae</taxon>
        <taxon>Ruminococcus</taxon>
    </lineage>
</organism>
<feature type="domain" description="Cellulase Ig-like" evidence="12">
    <location>
        <begin position="3"/>
        <end position="85"/>
    </location>
</feature>
<evidence type="ECO:0000256" key="4">
    <source>
        <dbReference type="ARBA" id="ARBA00023001"/>
    </source>
</evidence>
<dbReference type="EMBL" id="MT832759">
    <property type="protein sequence ID" value="QPB75702.1"/>
    <property type="molecule type" value="mRNA"/>
</dbReference>
<keyword evidence="3 8" id="KW-0378">Hydrolase</keyword>
<dbReference type="InterPro" id="IPR014756">
    <property type="entry name" value="Ig_E-set"/>
</dbReference>
<dbReference type="InterPro" id="IPR018221">
    <property type="entry name" value="Glyco_hydro_9_His_AS"/>
</dbReference>
<dbReference type="GO" id="GO:0008810">
    <property type="term" value="F:cellulase activity"/>
    <property type="evidence" value="ECO:0007669"/>
    <property type="project" value="UniProtKB-EC"/>
</dbReference>
<dbReference type="Pfam" id="PF02927">
    <property type="entry name" value="CelD_N"/>
    <property type="match status" value="1"/>
</dbReference>
<evidence type="ECO:0000256" key="10">
    <source>
        <dbReference type="RuleBase" id="RU361166"/>
    </source>
</evidence>
<keyword evidence="5 8" id="KW-0119">Carbohydrate metabolism</keyword>
<evidence type="ECO:0000256" key="2">
    <source>
        <dbReference type="ARBA" id="ARBA00022729"/>
    </source>
</evidence>
<dbReference type="GO" id="GO:0030245">
    <property type="term" value="P:cellulose catabolic process"/>
    <property type="evidence" value="ECO:0007669"/>
    <property type="project" value="UniProtKB-KW"/>
</dbReference>
<dbReference type="InterPro" id="IPR012341">
    <property type="entry name" value="6hp_glycosidase-like_sf"/>
</dbReference>
<dbReference type="InterPro" id="IPR008928">
    <property type="entry name" value="6-hairpin_glycosidase_sf"/>
</dbReference>
<evidence type="ECO:0000256" key="9">
    <source>
        <dbReference type="PROSITE-ProRule" id="PRU10060"/>
    </source>
</evidence>
<gene>
    <name evidence="13" type="primary">cel9A</name>
    <name evidence="13" type="synonym">GH9</name>
</gene>
<dbReference type="InterPro" id="IPR033126">
    <property type="entry name" value="Glyco_hydro_9_Asp/Glu_AS"/>
</dbReference>
<dbReference type="Gene3D" id="2.60.40.10">
    <property type="entry name" value="Immunoglobulins"/>
    <property type="match status" value="1"/>
</dbReference>
<dbReference type="InterPro" id="IPR004197">
    <property type="entry name" value="Cellulase_Ig-like"/>
</dbReference>
<evidence type="ECO:0000256" key="6">
    <source>
        <dbReference type="ARBA" id="ARBA00023295"/>
    </source>
</evidence>
<dbReference type="EC" id="3.2.1.4" evidence="10"/>
<proteinExistence type="evidence at transcript level"/>
<dbReference type="SUPFAM" id="SSF81296">
    <property type="entry name" value="E set domains"/>
    <property type="match status" value="1"/>
</dbReference>
<dbReference type="AlphaFoldDB" id="A0A7U3S3C3"/>
<dbReference type="SMR" id="A0A7U3S3C3"/>
<keyword evidence="6 8" id="KW-0326">Glycosidase</keyword>
<feature type="active site" evidence="8">
    <location>
        <position position="458"/>
    </location>
</feature>
<dbReference type="Gene3D" id="1.50.10.10">
    <property type="match status" value="1"/>
</dbReference>
<dbReference type="Pfam" id="PF00759">
    <property type="entry name" value="Glyco_hydro_9"/>
    <property type="match status" value="1"/>
</dbReference>
<keyword evidence="7 8" id="KW-0624">Polysaccharide degradation</keyword>
<sequence length="527" mass="58252">MKESEIFINQIGYKPLDNKNVFVTNAAKGDAKEFTLCKKSDGQVVFTGALTAAPDDELSGGNYFTGDFSSIKTAGEYYVCVGQERSFDFKIADNVYDDVALSTLKYFTDSRCGQGICHTGIAEVYGTGEKKNVQGGWHDAGDYGRYIVAGTKTVMDMLLAYKKCPEKFANFDLLGEVRFELEWMLQMQRDDGAVYHKISCYHFCAFIMPQDEKDQLVLAPVSTAATADFAGCLAYASGFYKADDPDFAKKLLDAALKAQTYLFSHDDEFYINPPEITTGGYGDRDVRDERYFALCSLFAATGDKNYLTQALKFREEKKKDKPDPKHPWNCGWQEGFGWPFVAGYGTEILLEVAAENEENTALSPDLIAEIHTCIIAQAEKILEISNSSAFKYCSKLVFWGSNGAICDLAHIMLMAYDLTGREDFFKAAKAQIDYILGCNPVNYCYVTGAGSKPVVNPHHRPSGASGRVYPGMLSGGPCAGLLDAYAKEHLTGLPALKCFADAQPSYSTNEVAIYWNSAFVYLLARVR</sequence>
<dbReference type="PROSITE" id="PS00698">
    <property type="entry name" value="GH9_3"/>
    <property type="match status" value="1"/>
</dbReference>
<evidence type="ECO:0000256" key="3">
    <source>
        <dbReference type="ARBA" id="ARBA00022801"/>
    </source>
</evidence>
<feature type="active site" evidence="9">
    <location>
        <position position="501"/>
    </location>
</feature>
<evidence type="ECO:0000256" key="8">
    <source>
        <dbReference type="PROSITE-ProRule" id="PRU10059"/>
    </source>
</evidence>
<dbReference type="PANTHER" id="PTHR22298">
    <property type="entry name" value="ENDO-1,4-BETA-GLUCANASE"/>
    <property type="match status" value="1"/>
</dbReference>
<dbReference type="PROSITE" id="PS00592">
    <property type="entry name" value="GH9_2"/>
    <property type="match status" value="1"/>
</dbReference>
<evidence type="ECO:0000259" key="11">
    <source>
        <dbReference type="Pfam" id="PF00759"/>
    </source>
</evidence>
<accession>A0A7U3S3C3</accession>
<evidence type="ECO:0000313" key="13">
    <source>
        <dbReference type="EMBL" id="QPB75702.1"/>
    </source>
</evidence>
<comment type="catalytic activity">
    <reaction evidence="10">
        <text>Endohydrolysis of (1-&gt;4)-beta-D-glucosidic linkages in cellulose, lichenin and cereal beta-D-glucans.</text>
        <dbReference type="EC" id="3.2.1.4"/>
    </reaction>
</comment>
<evidence type="ECO:0000256" key="1">
    <source>
        <dbReference type="ARBA" id="ARBA00007072"/>
    </source>
</evidence>
<evidence type="ECO:0000256" key="5">
    <source>
        <dbReference type="ARBA" id="ARBA00023277"/>
    </source>
</evidence>
<protein>
    <recommendedName>
        <fullName evidence="10">Endoglucanase</fullName>
        <ecNumber evidence="10">3.2.1.4</ecNumber>
    </recommendedName>
</protein>
<keyword evidence="2" id="KW-0732">Signal</keyword>
<feature type="active site" evidence="9">
    <location>
        <position position="510"/>
    </location>
</feature>
<dbReference type="CDD" id="cd02850">
    <property type="entry name" value="E_set_Cellulase_N"/>
    <property type="match status" value="1"/>
</dbReference>
<dbReference type="InterPro" id="IPR001701">
    <property type="entry name" value="Glyco_hydro_9"/>
</dbReference>
<name>A0A7U3S3C3_RUMAL</name>
<keyword evidence="4 10" id="KW-0136">Cellulose degradation</keyword>
<feature type="domain" description="Glycoside hydrolase family 9" evidence="11">
    <location>
        <begin position="96"/>
        <end position="523"/>
    </location>
</feature>
<comment type="similarity">
    <text evidence="1 8 10">Belongs to the glycosyl hydrolase 9 (cellulase E) family.</text>
</comment>
<evidence type="ECO:0000259" key="12">
    <source>
        <dbReference type="Pfam" id="PF02927"/>
    </source>
</evidence>
<dbReference type="InterPro" id="IPR013783">
    <property type="entry name" value="Ig-like_fold"/>
</dbReference>
<evidence type="ECO:0000256" key="7">
    <source>
        <dbReference type="ARBA" id="ARBA00023326"/>
    </source>
</evidence>